<dbReference type="AlphaFoldDB" id="A0A9N9W6G4"/>
<feature type="compositionally biased region" description="Low complexity" evidence="1">
    <location>
        <begin position="235"/>
        <end position="326"/>
    </location>
</feature>
<evidence type="ECO:0000313" key="3">
    <source>
        <dbReference type="EMBL" id="CAH0045878.1"/>
    </source>
</evidence>
<reference evidence="4" key="1">
    <citation type="submission" date="2019-06" db="EMBL/GenBank/DDBJ databases">
        <authorList>
            <person name="Broberg M."/>
        </authorList>
    </citation>
    <scope>NUCLEOTIDE SEQUENCE [LARGE SCALE GENOMIC DNA]</scope>
</reference>
<keyword evidence="2" id="KW-0732">Signal</keyword>
<organism evidence="3 4">
    <name type="scientific">Clonostachys solani</name>
    <dbReference type="NCBI Taxonomy" id="160281"/>
    <lineage>
        <taxon>Eukaryota</taxon>
        <taxon>Fungi</taxon>
        <taxon>Dikarya</taxon>
        <taxon>Ascomycota</taxon>
        <taxon>Pezizomycotina</taxon>
        <taxon>Sordariomycetes</taxon>
        <taxon>Hypocreomycetidae</taxon>
        <taxon>Hypocreales</taxon>
        <taxon>Bionectriaceae</taxon>
        <taxon>Clonostachys</taxon>
    </lineage>
</organism>
<protein>
    <recommendedName>
        <fullName evidence="5">CBM-cenC domain-containing protein</fullName>
    </recommendedName>
</protein>
<name>A0A9N9W6G4_9HYPO</name>
<feature type="signal peptide" evidence="2">
    <location>
        <begin position="1"/>
        <end position="21"/>
    </location>
</feature>
<evidence type="ECO:0000256" key="2">
    <source>
        <dbReference type="SAM" id="SignalP"/>
    </source>
</evidence>
<gene>
    <name evidence="3" type="ORF">CSOL1703_00012510</name>
</gene>
<evidence type="ECO:0000256" key="1">
    <source>
        <dbReference type="SAM" id="MobiDB-lite"/>
    </source>
</evidence>
<dbReference type="Proteomes" id="UP000775872">
    <property type="component" value="Unassembled WGS sequence"/>
</dbReference>
<keyword evidence="4" id="KW-1185">Reference proteome</keyword>
<feature type="region of interest" description="Disordered" evidence="1">
    <location>
        <begin position="235"/>
        <end position="337"/>
    </location>
</feature>
<dbReference type="Gene3D" id="2.60.120.260">
    <property type="entry name" value="Galactose-binding domain-like"/>
    <property type="match status" value="1"/>
</dbReference>
<comment type="caution">
    <text evidence="3">The sequence shown here is derived from an EMBL/GenBank/DDBJ whole genome shotgun (WGS) entry which is preliminary data.</text>
</comment>
<dbReference type="EMBL" id="CABFOC020000013">
    <property type="protein sequence ID" value="CAH0045878.1"/>
    <property type="molecule type" value="Genomic_DNA"/>
</dbReference>
<evidence type="ECO:0000313" key="4">
    <source>
        <dbReference type="Proteomes" id="UP000775872"/>
    </source>
</evidence>
<accession>A0A9N9W6G4</accession>
<reference evidence="3 4" key="2">
    <citation type="submission" date="2021-10" db="EMBL/GenBank/DDBJ databases">
        <authorList>
            <person name="Piombo E."/>
        </authorList>
    </citation>
    <scope>NUCLEOTIDE SEQUENCE [LARGE SCALE GENOMIC DNA]</scope>
</reference>
<dbReference type="OrthoDB" id="10471539at2759"/>
<evidence type="ECO:0008006" key="5">
    <source>
        <dbReference type="Google" id="ProtNLM"/>
    </source>
</evidence>
<sequence length="383" mass="39856">MVSLSRAAALISAALLGSALALDPICVNVRGPNFVTNPGFDSGSSRWNQIPTGSGGLVETGEQADGTNGPYWRFLASTTSRSILQSMSGATAGTEYALSINYQGYIPPTSTVSSTSCTIRLVIVESGASRTVLTESPTLSKDAQPWRTAQVSFVPATSAFNLQIIETCSVSGSAAGIQMRFDNIFIGTSTLVCTQPSSTQISSTQISSTQISSTQISSTQISSTQVSSTVASAASSSEVSSNSSSTSISSTASTSDVSSTPSSTEISSTPASTASSTEISSTPSGTGISSTDISSSELSSTPSSTPSSTEISSAEMSSTPSSTEVSSTEHRGFQHRSFQSSLNPYNTQRHTIQLRFLDGYYGYSNRLLDLRLYGHLCHDSHKL</sequence>
<feature type="chain" id="PRO_5040265489" description="CBM-cenC domain-containing protein" evidence="2">
    <location>
        <begin position="22"/>
        <end position="383"/>
    </location>
</feature>
<proteinExistence type="predicted"/>